<dbReference type="InterPro" id="IPR045341">
    <property type="entry name" value="DUF6532"/>
</dbReference>
<keyword evidence="3" id="KW-1185">Reference proteome</keyword>
<dbReference type="HOGENOM" id="CLU_2049313_0_0_1"/>
<dbReference type="Pfam" id="PF20149">
    <property type="entry name" value="DUF6532"/>
    <property type="match status" value="1"/>
</dbReference>
<organism evidence="2 3">
    <name type="scientific">Botryobasidium botryosum (strain FD-172 SS1)</name>
    <dbReference type="NCBI Taxonomy" id="930990"/>
    <lineage>
        <taxon>Eukaryota</taxon>
        <taxon>Fungi</taxon>
        <taxon>Dikarya</taxon>
        <taxon>Basidiomycota</taxon>
        <taxon>Agaricomycotina</taxon>
        <taxon>Agaricomycetes</taxon>
        <taxon>Cantharellales</taxon>
        <taxon>Botryobasidiaceae</taxon>
        <taxon>Botryobasidium</taxon>
    </lineage>
</organism>
<proteinExistence type="predicted"/>
<sequence length="120" mass="13399">MQENFFKQGKRVDHTLPADVYLTEDPKGQPHIPIMMIAVVATAVYTTLKEWEMGSYNMIPFATEHILDIYLKHISKLQKIKKNKLASFDIISLTLYSQAVPASTPLAESGTVGVNYDALG</sequence>
<accession>A0A067MM05</accession>
<name>A0A067MM05_BOTB1</name>
<evidence type="ECO:0000313" key="3">
    <source>
        <dbReference type="Proteomes" id="UP000027195"/>
    </source>
</evidence>
<dbReference type="AlphaFoldDB" id="A0A067MM05"/>
<evidence type="ECO:0000313" key="2">
    <source>
        <dbReference type="EMBL" id="KDQ12887.1"/>
    </source>
</evidence>
<dbReference type="Proteomes" id="UP000027195">
    <property type="component" value="Unassembled WGS sequence"/>
</dbReference>
<gene>
    <name evidence="2" type="ORF">BOTBODRAFT_176033</name>
</gene>
<evidence type="ECO:0000259" key="1">
    <source>
        <dbReference type="Pfam" id="PF20149"/>
    </source>
</evidence>
<reference evidence="3" key="1">
    <citation type="journal article" date="2014" name="Proc. Natl. Acad. Sci. U.S.A.">
        <title>Extensive sampling of basidiomycete genomes demonstrates inadequacy of the white-rot/brown-rot paradigm for wood decay fungi.</title>
        <authorList>
            <person name="Riley R."/>
            <person name="Salamov A.A."/>
            <person name="Brown D.W."/>
            <person name="Nagy L.G."/>
            <person name="Floudas D."/>
            <person name="Held B.W."/>
            <person name="Levasseur A."/>
            <person name="Lombard V."/>
            <person name="Morin E."/>
            <person name="Otillar R."/>
            <person name="Lindquist E.A."/>
            <person name="Sun H."/>
            <person name="LaButti K.M."/>
            <person name="Schmutz J."/>
            <person name="Jabbour D."/>
            <person name="Luo H."/>
            <person name="Baker S.E."/>
            <person name="Pisabarro A.G."/>
            <person name="Walton J.D."/>
            <person name="Blanchette R.A."/>
            <person name="Henrissat B."/>
            <person name="Martin F."/>
            <person name="Cullen D."/>
            <person name="Hibbett D.S."/>
            <person name="Grigoriev I.V."/>
        </authorList>
    </citation>
    <scope>NUCLEOTIDE SEQUENCE [LARGE SCALE GENOMIC DNA]</scope>
    <source>
        <strain evidence="3">FD-172 SS1</strain>
    </source>
</reference>
<dbReference type="EMBL" id="KL198047">
    <property type="protein sequence ID" value="KDQ12887.1"/>
    <property type="molecule type" value="Genomic_DNA"/>
</dbReference>
<dbReference type="OrthoDB" id="2648616at2759"/>
<protein>
    <recommendedName>
        <fullName evidence="1">DUF6532 domain-containing protein</fullName>
    </recommendedName>
</protein>
<dbReference type="InParanoid" id="A0A067MM05"/>
<feature type="domain" description="DUF6532" evidence="1">
    <location>
        <begin position="2"/>
        <end position="80"/>
    </location>
</feature>